<organism evidence="2 3">
    <name type="scientific">Ascoidea rubescens DSM 1968</name>
    <dbReference type="NCBI Taxonomy" id="1344418"/>
    <lineage>
        <taxon>Eukaryota</taxon>
        <taxon>Fungi</taxon>
        <taxon>Dikarya</taxon>
        <taxon>Ascomycota</taxon>
        <taxon>Saccharomycotina</taxon>
        <taxon>Saccharomycetes</taxon>
        <taxon>Ascoideaceae</taxon>
        <taxon>Ascoidea</taxon>
    </lineage>
</organism>
<dbReference type="InterPro" id="IPR038765">
    <property type="entry name" value="Papain-like_cys_pep_sf"/>
</dbReference>
<feature type="compositionally biased region" description="Polar residues" evidence="1">
    <location>
        <begin position="406"/>
        <end position="418"/>
    </location>
</feature>
<dbReference type="SUPFAM" id="SSF54001">
    <property type="entry name" value="Cysteine proteinases"/>
    <property type="match status" value="1"/>
</dbReference>
<name>A0A1D2VKT5_9ASCO</name>
<sequence length="1292" mass="148294">MSKKFGLPFPKLKDASDANDDEQPRPCYLEAYYVLDDNKYWLRVIEDIKRDQKDLKERLKERKEKEKEKEKEKKKEEKEKEKEKKTDKPTDKPTDDPPVETPNDPDDVLAYDKEIIELVKTSTSSFPTSFSSTSSIASMKIAIMKSFLQNNPVSNQLIIFSLISKFSKKDLTKSFELLRFIKLSSDGFLISNSYIYKNYMGNSINKKIILKGAENWGYVMCYLDSLLFSMFARLQDFEPILLIDNESQSTPESKKRTKLKFLLRLYINLLRSGNLITNDLTRLLCQSLAKNGYTEAISGSQEDSSSLFQFLTDYFNMPLLTLKLDIHHGGKAVQNDDHKFTKERVLYVSVPEDDYDKSHTRNNNIKNTGSINIINKSNNNSKIIEEEEFSTQSNENLNILKKTSPDNRNPMNESLINLSQSHQPNPSNSSNQSNKSNESNESNESSKSKKSASSNSHIDPEPILLEECLEQFFNTSIQVRRQLERRMTLENARNNNCTKNGGIFNSNSNNYNNYYNNYSDSNRKFYSDNVNIDNNIDNIDMSQKGIVTFESYDDLDVESSLNESHNSNRNIFNDDAKSIVSSFTNNDKKNCSKEDLDFLKKLNKKSPINDSNSLFLLNTKITNQKDSLSNDPDQTLNDDEYYMFDKNNSNLKDFKLNDTNCCSSTSLSINHKTNDDDKENQIPFPSLNEMDESVSPTTSIQRSPVTPFQPENVLLKNRKLRSSSLSKYPDVNITIRPRNSVSSRTRSSTLSIWSNKTSNEVTLPAWMFLQLLPFYTDLDSNSSSSREFMNKRPILPICLKRYYYDNENGKKKGEHGSKRNLRRVIIPPTIDLPKFIADDIEVDDNMINSRSNDNINNNNSTNNTKEESTEKTDKSEFPEKLYGDFKLILESAVCHRGKSVNSGHYISLVRENPSDPYTSEEEELNSIWLLFDDLLRGENKVRRRVFKDVFEKEWPYILFYRMVPFDKNKSEEIQKEKLEKLEKANSTIVASSLVSKMESLKIKISDNFNDSFLSTNSENKIKSSDNLNLKSEATSITSNLNSSLNSDKLLFNSQSNLFIEVEKSSNTNDSTINLDNSAPTQVQQKPTLSASLSNTHLGRSKSTRIGIHRLHHNFHDQSMFKYFKDSTQPYPNDPGYIDISNKFFWYVKVPEGNYINENSGLSDVSLLEKSSIISKDGESFVKIQKSDAASDSEIKSTEYIFEDSNSNLLKPPNEIRGKEKRQSADISIASYPSLEKVLSDSNNNEPTPNSHTIVDHKAKTINIFGDLHDRKSKKLYNHKKRLNYKKEKCIIT</sequence>
<keyword evidence="3" id="KW-1185">Reference proteome</keyword>
<feature type="compositionally biased region" description="Low complexity" evidence="1">
    <location>
        <begin position="362"/>
        <end position="375"/>
    </location>
</feature>
<dbReference type="EMBL" id="KV454477">
    <property type="protein sequence ID" value="ODV62224.1"/>
    <property type="molecule type" value="Genomic_DNA"/>
</dbReference>
<feature type="region of interest" description="Disordered" evidence="1">
    <location>
        <begin position="388"/>
        <end position="458"/>
    </location>
</feature>
<feature type="compositionally biased region" description="Basic and acidic residues" evidence="1">
    <location>
        <begin position="864"/>
        <end position="875"/>
    </location>
</feature>
<accession>A0A1D2VKT5</accession>
<feature type="compositionally biased region" description="Low complexity" evidence="1">
    <location>
        <begin position="419"/>
        <end position="457"/>
    </location>
</feature>
<feature type="region of interest" description="Disordered" evidence="1">
    <location>
        <begin position="58"/>
        <end position="107"/>
    </location>
</feature>
<feature type="region of interest" description="Disordered" evidence="1">
    <location>
        <begin position="354"/>
        <end position="375"/>
    </location>
</feature>
<evidence type="ECO:0000313" key="2">
    <source>
        <dbReference type="EMBL" id="ODV62224.1"/>
    </source>
</evidence>
<dbReference type="RefSeq" id="XP_020048531.1">
    <property type="nucleotide sequence ID" value="XM_020189054.1"/>
</dbReference>
<protein>
    <submittedName>
        <fullName evidence="2">Cysteine proteinase</fullName>
    </submittedName>
</protein>
<gene>
    <name evidence="2" type="ORF">ASCRUDRAFT_133106</name>
</gene>
<dbReference type="OrthoDB" id="6287070at2759"/>
<feature type="compositionally biased region" description="Low complexity" evidence="1">
    <location>
        <begin position="847"/>
        <end position="863"/>
    </location>
</feature>
<feature type="compositionally biased region" description="Basic and acidic residues" evidence="1">
    <location>
        <begin position="58"/>
        <end position="95"/>
    </location>
</feature>
<evidence type="ECO:0000313" key="3">
    <source>
        <dbReference type="Proteomes" id="UP000095038"/>
    </source>
</evidence>
<feature type="region of interest" description="Disordered" evidence="1">
    <location>
        <begin position="1"/>
        <end position="25"/>
    </location>
</feature>
<dbReference type="STRING" id="1344418.A0A1D2VKT5"/>
<evidence type="ECO:0000256" key="1">
    <source>
        <dbReference type="SAM" id="MobiDB-lite"/>
    </source>
</evidence>
<proteinExistence type="predicted"/>
<dbReference type="Proteomes" id="UP000095038">
    <property type="component" value="Unassembled WGS sequence"/>
</dbReference>
<dbReference type="Gene3D" id="3.90.70.10">
    <property type="entry name" value="Cysteine proteinases"/>
    <property type="match status" value="2"/>
</dbReference>
<reference evidence="3" key="1">
    <citation type="submission" date="2016-05" db="EMBL/GenBank/DDBJ databases">
        <title>Comparative genomics of biotechnologically important yeasts.</title>
        <authorList>
            <consortium name="DOE Joint Genome Institute"/>
            <person name="Riley R."/>
            <person name="Haridas S."/>
            <person name="Wolfe K.H."/>
            <person name="Lopes M.R."/>
            <person name="Hittinger C.T."/>
            <person name="Goker M."/>
            <person name="Salamov A."/>
            <person name="Wisecaver J."/>
            <person name="Long T.M."/>
            <person name="Aerts A.L."/>
            <person name="Barry K."/>
            <person name="Choi C."/>
            <person name="Clum A."/>
            <person name="Coughlan A.Y."/>
            <person name="Deshpande S."/>
            <person name="Douglass A.P."/>
            <person name="Hanson S.J."/>
            <person name="Klenk H.-P."/>
            <person name="Labutti K."/>
            <person name="Lapidus A."/>
            <person name="Lindquist E."/>
            <person name="Lipzen A."/>
            <person name="Meier-Kolthoff J.P."/>
            <person name="Ohm R.A."/>
            <person name="Otillar R.P."/>
            <person name="Pangilinan J."/>
            <person name="Peng Y."/>
            <person name="Rokas A."/>
            <person name="Rosa C.A."/>
            <person name="Scheuner C."/>
            <person name="Sibirny A.A."/>
            <person name="Slot J.C."/>
            <person name="Stielow J.B."/>
            <person name="Sun H."/>
            <person name="Kurtzman C.P."/>
            <person name="Blackwell M."/>
            <person name="Grigoriev I.V."/>
            <person name="Jeffries T.W."/>
        </authorList>
    </citation>
    <scope>NUCLEOTIDE SEQUENCE [LARGE SCALE GENOMIC DNA]</scope>
    <source>
        <strain evidence="3">DSM 1968</strain>
    </source>
</reference>
<dbReference type="GeneID" id="30962690"/>
<feature type="region of interest" description="Disordered" evidence="1">
    <location>
        <begin position="847"/>
        <end position="875"/>
    </location>
</feature>
<dbReference type="InParanoid" id="A0A1D2VKT5"/>